<dbReference type="AlphaFoldDB" id="A0A3R6DK45"/>
<dbReference type="SUPFAM" id="SSF55729">
    <property type="entry name" value="Acyl-CoA N-acyltransferases (Nat)"/>
    <property type="match status" value="1"/>
</dbReference>
<dbReference type="Gene3D" id="3.40.630.30">
    <property type="match status" value="1"/>
</dbReference>
<dbReference type="PANTHER" id="PTHR34825:SF1">
    <property type="entry name" value="AAA-ATPASE-LIKE DOMAIN-CONTAINING PROTEIN"/>
    <property type="match status" value="1"/>
</dbReference>
<dbReference type="Proteomes" id="UP000284051">
    <property type="component" value="Unassembled WGS sequence"/>
</dbReference>
<evidence type="ECO:0000259" key="1">
    <source>
        <dbReference type="Pfam" id="PF09820"/>
    </source>
</evidence>
<dbReference type="Pfam" id="PF09820">
    <property type="entry name" value="AAA-ATPase_like"/>
    <property type="match status" value="1"/>
</dbReference>
<name>A0A3R6DK45_9FIRM</name>
<protein>
    <recommendedName>
        <fullName evidence="1">AAA-ATPase-like domain-containing protein</fullName>
    </recommendedName>
</protein>
<organism evidence="2 3">
    <name type="scientific">Roseburia intestinalis</name>
    <dbReference type="NCBI Taxonomy" id="166486"/>
    <lineage>
        <taxon>Bacteria</taxon>
        <taxon>Bacillati</taxon>
        <taxon>Bacillota</taxon>
        <taxon>Clostridia</taxon>
        <taxon>Lachnospirales</taxon>
        <taxon>Lachnospiraceae</taxon>
        <taxon>Roseburia</taxon>
    </lineage>
</organism>
<evidence type="ECO:0000313" key="3">
    <source>
        <dbReference type="Proteomes" id="UP000284051"/>
    </source>
</evidence>
<reference evidence="2 3" key="1">
    <citation type="submission" date="2018-08" db="EMBL/GenBank/DDBJ databases">
        <title>A genome reference for cultivated species of the human gut microbiota.</title>
        <authorList>
            <person name="Zou Y."/>
            <person name="Xue W."/>
            <person name="Luo G."/>
        </authorList>
    </citation>
    <scope>NUCLEOTIDE SEQUENCE [LARGE SCALE GENOMIC DNA]</scope>
    <source>
        <strain evidence="2 3">AM22-21LB</strain>
    </source>
</reference>
<comment type="caution">
    <text evidence="2">The sequence shown here is derived from an EMBL/GenBank/DDBJ whole genome shotgun (WGS) entry which is preliminary data.</text>
</comment>
<sequence length="232" mass="27410">MKTCKDAAKEKRPLPVGVSDYVRAQAEYYYVDKTLLIKEFLDRKPLVSLFTRPRRFGKTLNMDMLRVFFEISDEDTSIYFKEKAIWKCGQEYTRQQGNNSSVYVSDNEFIICPIVDEDRDNYVELHRQIEHTLFLNEHCKDMMWEQVLEGEDKVFSVFEINGDYCGSLELQNPDSDTPEIGIDLFENKRNKGIAPKVVKLLAKRCYKDRKVDYFLIRRTEFISQAIYLDFPT</sequence>
<dbReference type="InterPro" id="IPR018631">
    <property type="entry name" value="AAA-ATPase-like_dom"/>
</dbReference>
<dbReference type="InterPro" id="IPR016181">
    <property type="entry name" value="Acyl_CoA_acyltransferase"/>
</dbReference>
<dbReference type="EMBL" id="QRID01000007">
    <property type="protein sequence ID" value="RHG28536.1"/>
    <property type="molecule type" value="Genomic_DNA"/>
</dbReference>
<dbReference type="PANTHER" id="PTHR34825">
    <property type="entry name" value="CONSERVED PROTEIN, WITH A WEAK D-GALACTARATE DEHYDRATASE/ALTRONATE HYDROLASE DOMAIN"/>
    <property type="match status" value="1"/>
</dbReference>
<gene>
    <name evidence="2" type="ORF">DW264_08720</name>
</gene>
<evidence type="ECO:0000313" key="2">
    <source>
        <dbReference type="EMBL" id="RHG28536.1"/>
    </source>
</evidence>
<feature type="domain" description="AAA-ATPase-like" evidence="1">
    <location>
        <begin position="15"/>
        <end position="95"/>
    </location>
</feature>
<dbReference type="RefSeq" id="WP_118772371.1">
    <property type="nucleotide sequence ID" value="NZ_QRID01000007.1"/>
</dbReference>
<accession>A0A3R6DK45</accession>
<proteinExistence type="predicted"/>